<dbReference type="UniPathway" id="UPA00135">
    <property type="reaction ID" value="UER00198"/>
</dbReference>
<evidence type="ECO:0000256" key="1">
    <source>
        <dbReference type="ARBA" id="ARBA00001946"/>
    </source>
</evidence>
<dbReference type="PANTHER" id="PTHR43344:SF2">
    <property type="entry name" value="PHOSPHOSERINE PHOSPHATASE"/>
    <property type="match status" value="1"/>
</dbReference>
<dbReference type="NCBIfam" id="TIGR01488">
    <property type="entry name" value="HAD-SF-IB"/>
    <property type="match status" value="1"/>
</dbReference>
<evidence type="ECO:0000256" key="3">
    <source>
        <dbReference type="ARBA" id="ARBA00009184"/>
    </source>
</evidence>
<evidence type="ECO:0000256" key="14">
    <source>
        <dbReference type="PIRSR" id="PIRSR604469-1"/>
    </source>
</evidence>
<dbReference type="PANTHER" id="PTHR43344">
    <property type="entry name" value="PHOSPHOSERINE PHOSPHATASE"/>
    <property type="match status" value="1"/>
</dbReference>
<dbReference type="GO" id="GO:0006564">
    <property type="term" value="P:L-serine biosynthetic process"/>
    <property type="evidence" value="ECO:0007669"/>
    <property type="project" value="UniProtKB-KW"/>
</dbReference>
<evidence type="ECO:0000256" key="8">
    <source>
        <dbReference type="ARBA" id="ARBA00022801"/>
    </source>
</evidence>
<evidence type="ECO:0000313" key="15">
    <source>
        <dbReference type="EMBL" id="STR03325.1"/>
    </source>
</evidence>
<evidence type="ECO:0000256" key="6">
    <source>
        <dbReference type="ARBA" id="ARBA00022605"/>
    </source>
</evidence>
<dbReference type="SUPFAM" id="SSF56784">
    <property type="entry name" value="HAD-like"/>
    <property type="match status" value="1"/>
</dbReference>
<feature type="active site" description="Nucleophile" evidence="14">
    <location>
        <position position="77"/>
    </location>
</feature>
<dbReference type="GO" id="GO:0000287">
    <property type="term" value="F:magnesium ion binding"/>
    <property type="evidence" value="ECO:0007669"/>
    <property type="project" value="TreeGrafter"/>
</dbReference>
<evidence type="ECO:0000256" key="10">
    <source>
        <dbReference type="ARBA" id="ARBA00023299"/>
    </source>
</evidence>
<evidence type="ECO:0000256" key="2">
    <source>
        <dbReference type="ARBA" id="ARBA00005135"/>
    </source>
</evidence>
<dbReference type="AlphaFoldDB" id="A0A377R6X9"/>
<dbReference type="InterPro" id="IPR004469">
    <property type="entry name" value="PSP"/>
</dbReference>
<dbReference type="EMBL" id="UGJJ01000003">
    <property type="protein sequence ID" value="STR03325.1"/>
    <property type="molecule type" value="Genomic_DNA"/>
</dbReference>
<dbReference type="GO" id="GO:0036424">
    <property type="term" value="F:L-phosphoserine phosphatase activity"/>
    <property type="evidence" value="ECO:0007669"/>
    <property type="project" value="InterPro"/>
</dbReference>
<dbReference type="SFLD" id="SFLDG01136">
    <property type="entry name" value="C1.6:_Phosphoserine_Phosphatas"/>
    <property type="match status" value="1"/>
</dbReference>
<keyword evidence="7" id="KW-0479">Metal-binding</keyword>
<feature type="active site" description="Proton donor" evidence="14">
    <location>
        <position position="79"/>
    </location>
</feature>
<evidence type="ECO:0000256" key="12">
    <source>
        <dbReference type="ARBA" id="ARBA00048138"/>
    </source>
</evidence>
<organism evidence="15 16">
    <name type="scientific">Kingella potus</name>
    <dbReference type="NCBI Taxonomy" id="265175"/>
    <lineage>
        <taxon>Bacteria</taxon>
        <taxon>Pseudomonadati</taxon>
        <taxon>Pseudomonadota</taxon>
        <taxon>Betaproteobacteria</taxon>
        <taxon>Neisseriales</taxon>
        <taxon>Neisseriaceae</taxon>
        <taxon>Kingella</taxon>
    </lineage>
</organism>
<evidence type="ECO:0000256" key="5">
    <source>
        <dbReference type="ARBA" id="ARBA00015196"/>
    </source>
</evidence>
<comment type="cofactor">
    <cofactor evidence="1">
        <name>Mg(2+)</name>
        <dbReference type="ChEBI" id="CHEBI:18420"/>
    </cofactor>
</comment>
<dbReference type="SFLD" id="SFLDG01137">
    <property type="entry name" value="C1.6.1:_Phosphoserine_Phosphat"/>
    <property type="match status" value="1"/>
</dbReference>
<dbReference type="SFLD" id="SFLDF00029">
    <property type="entry name" value="phosphoserine_phosphatase"/>
    <property type="match status" value="1"/>
</dbReference>
<keyword evidence="16" id="KW-1185">Reference proteome</keyword>
<protein>
    <recommendedName>
        <fullName evidence="5">Phosphoserine phosphatase</fullName>
        <ecNumber evidence="4">3.1.3.3</ecNumber>
    </recommendedName>
    <alternativeName>
        <fullName evidence="11">O-phosphoserine phosphohydrolase</fullName>
    </alternativeName>
</protein>
<comment type="catalytic activity">
    <reaction evidence="13">
        <text>O-phospho-D-serine + H2O = D-serine + phosphate</text>
        <dbReference type="Rhea" id="RHEA:24873"/>
        <dbReference type="ChEBI" id="CHEBI:15377"/>
        <dbReference type="ChEBI" id="CHEBI:35247"/>
        <dbReference type="ChEBI" id="CHEBI:43474"/>
        <dbReference type="ChEBI" id="CHEBI:58680"/>
        <dbReference type="EC" id="3.1.3.3"/>
    </reaction>
</comment>
<evidence type="ECO:0000256" key="9">
    <source>
        <dbReference type="ARBA" id="ARBA00022842"/>
    </source>
</evidence>
<keyword evidence="6" id="KW-0028">Amino-acid biosynthesis</keyword>
<dbReference type="EC" id="3.1.3.3" evidence="4"/>
<keyword evidence="8 15" id="KW-0378">Hydrolase</keyword>
<evidence type="ECO:0000313" key="16">
    <source>
        <dbReference type="Proteomes" id="UP000254293"/>
    </source>
</evidence>
<dbReference type="InterPro" id="IPR036412">
    <property type="entry name" value="HAD-like_sf"/>
</dbReference>
<dbReference type="GO" id="GO:0005737">
    <property type="term" value="C:cytoplasm"/>
    <property type="evidence" value="ECO:0007669"/>
    <property type="project" value="TreeGrafter"/>
</dbReference>
<dbReference type="Gene3D" id="3.40.50.1000">
    <property type="entry name" value="HAD superfamily/HAD-like"/>
    <property type="match status" value="1"/>
</dbReference>
<dbReference type="Proteomes" id="UP000254293">
    <property type="component" value="Unassembled WGS sequence"/>
</dbReference>
<dbReference type="CDD" id="cd07500">
    <property type="entry name" value="HAD_PSP"/>
    <property type="match status" value="1"/>
</dbReference>
<comment type="catalytic activity">
    <reaction evidence="12">
        <text>O-phospho-L-serine + H2O = L-serine + phosphate</text>
        <dbReference type="Rhea" id="RHEA:21208"/>
        <dbReference type="ChEBI" id="CHEBI:15377"/>
        <dbReference type="ChEBI" id="CHEBI:33384"/>
        <dbReference type="ChEBI" id="CHEBI:43474"/>
        <dbReference type="ChEBI" id="CHEBI:57524"/>
        <dbReference type="EC" id="3.1.3.3"/>
    </reaction>
</comment>
<keyword evidence="10" id="KW-0718">Serine biosynthesis</keyword>
<evidence type="ECO:0000256" key="11">
    <source>
        <dbReference type="ARBA" id="ARBA00031693"/>
    </source>
</evidence>
<dbReference type="InterPro" id="IPR023214">
    <property type="entry name" value="HAD_sf"/>
</dbReference>
<dbReference type="OrthoDB" id="9792539at2"/>
<evidence type="ECO:0000256" key="4">
    <source>
        <dbReference type="ARBA" id="ARBA00012640"/>
    </source>
</evidence>
<proteinExistence type="inferred from homology"/>
<accession>A0A377R6X9</accession>
<evidence type="ECO:0000256" key="7">
    <source>
        <dbReference type="ARBA" id="ARBA00022723"/>
    </source>
</evidence>
<keyword evidence="9" id="KW-0460">Magnesium</keyword>
<name>A0A377R6X9_9NEIS</name>
<comment type="similarity">
    <text evidence="3">Belongs to the HAD-like hydrolase superfamily. SerB family.</text>
</comment>
<comment type="pathway">
    <text evidence="2">Amino-acid biosynthesis; L-serine biosynthesis; L-serine from 3-phospho-D-glycerate: step 3/3.</text>
</comment>
<sequence length="278" mass="30578">MSDHLVLQHSDIARCDLSCLHALRPSENPFPDSVRRFAVNEGYALPPESAAVLDAQQIDYAVLPALPFSAFGLVVSDMDSTLITIECIDEIAAQAGLKDQVAAITERSMRGEADFRQSLYERVALLAGLPEAALQKVYDEVLQLSPGVPYLLSECKKHGVKFMLVSGGFTFFTDRLQTRLVLDYAFANVLASENGRLTGRLNGTLIDAQAKARLLREYRSRLGLAAEQVIAVGDGANDIPMLREAGFGTAYRAKPKTRQAARLRISHNGLEALRRWFL</sequence>
<dbReference type="Pfam" id="PF12710">
    <property type="entry name" value="HAD"/>
    <property type="match status" value="1"/>
</dbReference>
<dbReference type="InterPro" id="IPR050582">
    <property type="entry name" value="HAD-like_SerB"/>
</dbReference>
<evidence type="ECO:0000256" key="13">
    <source>
        <dbReference type="ARBA" id="ARBA00048523"/>
    </source>
</evidence>
<dbReference type="SFLD" id="SFLDS00003">
    <property type="entry name" value="Haloacid_Dehalogenase"/>
    <property type="match status" value="1"/>
</dbReference>
<dbReference type="RefSeq" id="WP_115309295.1">
    <property type="nucleotide sequence ID" value="NZ_CP091516.1"/>
</dbReference>
<reference evidence="15 16" key="1">
    <citation type="submission" date="2018-06" db="EMBL/GenBank/DDBJ databases">
        <authorList>
            <consortium name="Pathogen Informatics"/>
            <person name="Doyle S."/>
        </authorList>
    </citation>
    <scope>NUCLEOTIDE SEQUENCE [LARGE SCALE GENOMIC DNA]</scope>
    <source>
        <strain evidence="15 16">NCTC13336</strain>
    </source>
</reference>
<gene>
    <name evidence="15" type="primary">serB</name>
    <name evidence="15" type="ORF">NCTC13336_02246</name>
</gene>
<dbReference type="NCBIfam" id="TIGR00338">
    <property type="entry name" value="serB"/>
    <property type="match status" value="1"/>
</dbReference>